<keyword evidence="2" id="KW-0689">Ribosomal protein</keyword>
<dbReference type="InterPro" id="IPR012340">
    <property type="entry name" value="NA-bd_OB-fold"/>
</dbReference>
<dbReference type="EMBL" id="HBFX01016214">
    <property type="protein sequence ID" value="CAD8955234.1"/>
    <property type="molecule type" value="Transcribed_RNA"/>
</dbReference>
<dbReference type="SMART" id="SM01383">
    <property type="entry name" value="Ribosomal_L2"/>
    <property type="match status" value="1"/>
</dbReference>
<gene>
    <name evidence="6" type="ORF">HAND00432_LOCUS9772</name>
</gene>
<dbReference type="GO" id="GO:0022625">
    <property type="term" value="C:cytosolic large ribosomal subunit"/>
    <property type="evidence" value="ECO:0007669"/>
    <property type="project" value="TreeGrafter"/>
</dbReference>
<dbReference type="SUPFAM" id="SSF50104">
    <property type="entry name" value="Translation proteins SH3-like domain"/>
    <property type="match status" value="1"/>
</dbReference>
<dbReference type="GO" id="GO:0003735">
    <property type="term" value="F:structural constituent of ribosome"/>
    <property type="evidence" value="ECO:0007669"/>
    <property type="project" value="InterPro"/>
</dbReference>
<evidence type="ECO:0000256" key="2">
    <source>
        <dbReference type="ARBA" id="ARBA00022980"/>
    </source>
</evidence>
<dbReference type="InterPro" id="IPR014726">
    <property type="entry name" value="Ribosomal_uL2_dom3"/>
</dbReference>
<dbReference type="PIRSF" id="PIRSF002158">
    <property type="entry name" value="Ribosomal_L2"/>
    <property type="match status" value="1"/>
</dbReference>
<evidence type="ECO:0000259" key="4">
    <source>
        <dbReference type="SMART" id="SM01382"/>
    </source>
</evidence>
<dbReference type="FunFam" id="2.30.30.30:FF:000006">
    <property type="entry name" value="60S ribosomal protein L8"/>
    <property type="match status" value="1"/>
</dbReference>
<proteinExistence type="inferred from homology"/>
<dbReference type="InterPro" id="IPR023672">
    <property type="entry name" value="Ribosomal_uL2_arc_euk"/>
</dbReference>
<evidence type="ECO:0008006" key="7">
    <source>
        <dbReference type="Google" id="ProtNLM"/>
    </source>
</evidence>
<organism evidence="6">
    <name type="scientific">Hemiselmis andersenii</name>
    <name type="common">Cryptophyte alga</name>
    <dbReference type="NCBI Taxonomy" id="464988"/>
    <lineage>
        <taxon>Eukaryota</taxon>
        <taxon>Cryptophyceae</taxon>
        <taxon>Cryptomonadales</taxon>
        <taxon>Hemiselmidaceae</taxon>
        <taxon>Hemiselmis</taxon>
    </lineage>
</organism>
<name>A0A7S1DQY0_HEMAN</name>
<dbReference type="PANTHER" id="PTHR13691:SF16">
    <property type="entry name" value="LARGE RIBOSOMAL SUBUNIT PROTEIN UL2"/>
    <property type="match status" value="1"/>
</dbReference>
<dbReference type="SUPFAM" id="SSF50249">
    <property type="entry name" value="Nucleic acid-binding proteins"/>
    <property type="match status" value="1"/>
</dbReference>
<feature type="domain" description="Large ribosomal subunit protein uL2 C-terminal" evidence="4">
    <location>
        <begin position="96"/>
        <end position="231"/>
    </location>
</feature>
<evidence type="ECO:0000256" key="1">
    <source>
        <dbReference type="ARBA" id="ARBA00005636"/>
    </source>
</evidence>
<comment type="similarity">
    <text evidence="1">Belongs to the universal ribosomal protein uL2 family.</text>
</comment>
<accession>A0A7S1DQY0</accession>
<dbReference type="Gene3D" id="2.30.30.30">
    <property type="match status" value="1"/>
</dbReference>
<dbReference type="InterPro" id="IPR008991">
    <property type="entry name" value="Translation_prot_SH3-like_sf"/>
</dbReference>
<dbReference type="SMART" id="SM01382">
    <property type="entry name" value="Ribosomal_L2_C"/>
    <property type="match status" value="1"/>
</dbReference>
<dbReference type="InterPro" id="IPR022669">
    <property type="entry name" value="Ribosomal_uL2_C"/>
</dbReference>
<dbReference type="InterPro" id="IPR022671">
    <property type="entry name" value="Ribosomal_uL2_CS"/>
</dbReference>
<dbReference type="PROSITE" id="PS00467">
    <property type="entry name" value="RIBOSOMAL_L2"/>
    <property type="match status" value="1"/>
</dbReference>
<dbReference type="Pfam" id="PF00181">
    <property type="entry name" value="Ribosomal_L2_N"/>
    <property type="match status" value="1"/>
</dbReference>
<dbReference type="PANTHER" id="PTHR13691">
    <property type="entry name" value="RIBOSOMAL PROTEIN L2"/>
    <property type="match status" value="1"/>
</dbReference>
<dbReference type="Gene3D" id="2.40.50.140">
    <property type="entry name" value="Nucleic acid-binding proteins"/>
    <property type="match status" value="1"/>
</dbReference>
<dbReference type="InterPro" id="IPR022666">
    <property type="entry name" value="Ribosomal_uL2_RNA-bd_dom"/>
</dbReference>
<dbReference type="NCBIfam" id="NF007180">
    <property type="entry name" value="PRK09612.1"/>
    <property type="match status" value="1"/>
</dbReference>
<dbReference type="Gene3D" id="4.10.950.10">
    <property type="entry name" value="Ribosomal protein L2, domain 3"/>
    <property type="match status" value="1"/>
</dbReference>
<keyword evidence="3" id="KW-0687">Ribonucleoprotein</keyword>
<dbReference type="GO" id="GO:0003723">
    <property type="term" value="F:RNA binding"/>
    <property type="evidence" value="ECO:0007669"/>
    <property type="project" value="InterPro"/>
</dbReference>
<dbReference type="InterPro" id="IPR014722">
    <property type="entry name" value="Rib_uL2_dom2"/>
</dbReference>
<protein>
    <recommendedName>
        <fullName evidence="7">Ribosomal protein L2 C-terminal domain-containing protein</fullName>
    </recommendedName>
</protein>
<evidence type="ECO:0000256" key="3">
    <source>
        <dbReference type="ARBA" id="ARBA00023274"/>
    </source>
</evidence>
<dbReference type="FunFam" id="4.10.950.10:FF:000002">
    <property type="entry name" value="60S ribosomal protein L2"/>
    <property type="match status" value="1"/>
</dbReference>
<dbReference type="InterPro" id="IPR002171">
    <property type="entry name" value="Ribosomal_uL2"/>
</dbReference>
<dbReference type="Pfam" id="PF03947">
    <property type="entry name" value="Ribosomal_L2_C"/>
    <property type="match status" value="1"/>
</dbReference>
<feature type="domain" description="Large ribosomal subunit protein uL2 RNA-binding" evidence="5">
    <location>
        <begin position="11"/>
        <end position="90"/>
    </location>
</feature>
<dbReference type="FunFam" id="2.40.50.140:FF:000020">
    <property type="entry name" value="60S ribosomal protein L2"/>
    <property type="match status" value="1"/>
</dbReference>
<dbReference type="AlphaFoldDB" id="A0A7S1DQY0"/>
<evidence type="ECO:0000313" key="6">
    <source>
        <dbReference type="EMBL" id="CAD8955234.1"/>
    </source>
</evidence>
<reference evidence="6" key="1">
    <citation type="submission" date="2021-01" db="EMBL/GenBank/DDBJ databases">
        <authorList>
            <person name="Corre E."/>
            <person name="Pelletier E."/>
            <person name="Niang G."/>
            <person name="Scheremetjew M."/>
            <person name="Finn R."/>
            <person name="Kale V."/>
            <person name="Holt S."/>
            <person name="Cochrane G."/>
            <person name="Meng A."/>
            <person name="Brown T."/>
            <person name="Cohen L."/>
        </authorList>
    </citation>
    <scope>NUCLEOTIDE SEQUENCE</scope>
    <source>
        <strain evidence="6">CCMP644</strain>
    </source>
</reference>
<evidence type="ECO:0000259" key="5">
    <source>
        <dbReference type="SMART" id="SM01383"/>
    </source>
</evidence>
<sequence>MGRCILAVRKGKGSIFKSHTKHRKGAVSLRTLDFAERTGYIKGVVKEIIHDPGRGAPLAVVQFRSPYSYKIEKELFCAAEGMYTGQFIYCGKKAQLTVGNVLPAGELPEGTVVCNLEHRPGNGGTIARASGDYCTIMTQDPDAKKTRVKLPSGARKTVSSACRCMVGIIAGGGRIDKPMLKAGTAFHKYKAKRNEWPKMRGVALNPVEHPFGGGNHQHIGKPSTVARTKAAGRKVGLIAARRTGRLRGGKATQALAEKAKEK</sequence>
<dbReference type="GO" id="GO:0002181">
    <property type="term" value="P:cytoplasmic translation"/>
    <property type="evidence" value="ECO:0007669"/>
    <property type="project" value="TreeGrafter"/>
</dbReference>